<evidence type="ECO:0000313" key="14">
    <source>
        <dbReference type="EMBL" id="SHH45198.1"/>
    </source>
</evidence>
<evidence type="ECO:0000256" key="7">
    <source>
        <dbReference type="ARBA" id="ARBA00047647"/>
    </source>
</evidence>
<comment type="similarity">
    <text evidence="1 9">Belongs to the metallo-dependent hydrolases superfamily. NagA family.</text>
</comment>
<dbReference type="OrthoDB" id="9776488at2"/>
<dbReference type="RefSeq" id="WP_072742806.1">
    <property type="nucleotide sequence ID" value="NZ_FQXR01000002.1"/>
</dbReference>
<reference evidence="14 15" key="1">
    <citation type="submission" date="2016-11" db="EMBL/GenBank/DDBJ databases">
        <authorList>
            <person name="Jaros S."/>
            <person name="Januszkiewicz K."/>
            <person name="Wedrychowicz H."/>
        </authorList>
    </citation>
    <scope>NUCLEOTIDE SEQUENCE [LARGE SCALE GENOMIC DNA]</scope>
    <source>
        <strain evidence="14 15">DSM 13106</strain>
    </source>
</reference>
<comment type="cofactor">
    <cofactor evidence="12">
        <name>a divalent metal cation</name>
        <dbReference type="ChEBI" id="CHEBI:60240"/>
    </cofactor>
    <text evidence="12">Binds 1 divalent metal cation per subunit.</text>
</comment>
<dbReference type="InterPro" id="IPR032466">
    <property type="entry name" value="Metal_Hydrolase"/>
</dbReference>
<accession>A0A1M5T3C7</accession>
<dbReference type="Gene3D" id="3.20.20.140">
    <property type="entry name" value="Metal-dependent hydrolases"/>
    <property type="match status" value="1"/>
</dbReference>
<evidence type="ECO:0000256" key="9">
    <source>
        <dbReference type="PIRNR" id="PIRNR038994"/>
    </source>
</evidence>
<comment type="catalytic activity">
    <reaction evidence="7">
        <text>N-acetyl-D-glucosamine 6-phosphate + H2O = D-glucosamine 6-phosphate + acetate</text>
        <dbReference type="Rhea" id="RHEA:22936"/>
        <dbReference type="ChEBI" id="CHEBI:15377"/>
        <dbReference type="ChEBI" id="CHEBI:30089"/>
        <dbReference type="ChEBI" id="CHEBI:57513"/>
        <dbReference type="ChEBI" id="CHEBI:58725"/>
        <dbReference type="EC" id="3.5.1.25"/>
    </reaction>
</comment>
<dbReference type="SUPFAM" id="SSF51556">
    <property type="entry name" value="Metallo-dependent hydrolases"/>
    <property type="match status" value="1"/>
</dbReference>
<feature type="binding site" evidence="11">
    <location>
        <position position="234"/>
    </location>
    <ligand>
        <name>substrate</name>
    </ligand>
</feature>
<feature type="binding site" evidence="11">
    <location>
        <position position="258"/>
    </location>
    <ligand>
        <name>substrate</name>
    </ligand>
</feature>
<feature type="binding site" evidence="11">
    <location>
        <begin position="226"/>
        <end position="227"/>
    </location>
    <ligand>
        <name>substrate</name>
    </ligand>
</feature>
<dbReference type="EC" id="3.5.1.25" evidence="2"/>
<dbReference type="EMBL" id="FQXR01000002">
    <property type="protein sequence ID" value="SHH45198.1"/>
    <property type="molecule type" value="Genomic_DNA"/>
</dbReference>
<keyword evidence="5 9" id="KW-0378">Hydrolase</keyword>
<dbReference type="GO" id="GO:0046872">
    <property type="term" value="F:metal ion binding"/>
    <property type="evidence" value="ECO:0007669"/>
    <property type="project" value="UniProtKB-KW"/>
</dbReference>
<keyword evidence="4 12" id="KW-0479">Metal-binding</keyword>
<dbReference type="InterPro" id="IPR011059">
    <property type="entry name" value="Metal-dep_hydrolase_composite"/>
</dbReference>
<organism evidence="14 15">
    <name type="scientific">Sporanaerobacter acetigenes DSM 13106</name>
    <dbReference type="NCBI Taxonomy" id="1123281"/>
    <lineage>
        <taxon>Bacteria</taxon>
        <taxon>Bacillati</taxon>
        <taxon>Bacillota</taxon>
        <taxon>Tissierellia</taxon>
        <taxon>Tissierellales</taxon>
        <taxon>Sporanaerobacteraceae</taxon>
        <taxon>Sporanaerobacter</taxon>
    </lineage>
</organism>
<evidence type="ECO:0000313" key="15">
    <source>
        <dbReference type="Proteomes" id="UP000184389"/>
    </source>
</evidence>
<dbReference type="InterPro" id="IPR003764">
    <property type="entry name" value="GlcNAc_6-P_deAcase"/>
</dbReference>
<sequence>MKTLIKNANIITPYEIKRCSNLAIEDGKIADIFSGEIKDVDSYDEIIDAEGKYLSPGFIDLHNHGNFGHDAMEASYEALESMADFHIKNGITAYLATTMTEHPEKIRAAVKNIGEYIESGSNDSKVKSQVLGIYLEGPYFSMEKKGAQPPEYIKDPDLDEIKELIELSKNNIKVVAIAPELKGAKESIKYLKNEGITISAGHTNATFEEAKTGIDLGITQGTHLYNGMRSYSHREPGVVGAVLTDERVACEMICDGIHLHTGAMDLAVKMKGKEGIILISDAMMATGLQDGKYVLGGQDVYVKEGAARLEDGTLAGSTLTLNKAVYNMVHMVNVPLNDAVRMASLNPAKAIGMDDRKGSIEIGKDADLIIFDEDIKVSKALIKGKIKEIK</sequence>
<dbReference type="NCBIfam" id="TIGR00221">
    <property type="entry name" value="nagA"/>
    <property type="match status" value="1"/>
</dbReference>
<evidence type="ECO:0000256" key="11">
    <source>
        <dbReference type="PIRSR" id="PIRSR038994-2"/>
    </source>
</evidence>
<dbReference type="PANTHER" id="PTHR11113:SF14">
    <property type="entry name" value="N-ACETYLGLUCOSAMINE-6-PHOSPHATE DEACETYLASE"/>
    <property type="match status" value="1"/>
</dbReference>
<evidence type="ECO:0000256" key="5">
    <source>
        <dbReference type="ARBA" id="ARBA00022801"/>
    </source>
</evidence>
<dbReference type="FunFam" id="3.20.20.140:FF:000004">
    <property type="entry name" value="N-acetylglucosamine-6-phosphate deacetylase"/>
    <property type="match status" value="1"/>
</dbReference>
<dbReference type="Proteomes" id="UP000184389">
    <property type="component" value="Unassembled WGS sequence"/>
</dbReference>
<evidence type="ECO:0000256" key="1">
    <source>
        <dbReference type="ARBA" id="ARBA00010716"/>
    </source>
</evidence>
<feature type="domain" description="Amidohydrolase-related" evidence="13">
    <location>
        <begin position="53"/>
        <end position="386"/>
    </location>
</feature>
<dbReference type="STRING" id="1123281.SAMN02745180_00360"/>
<evidence type="ECO:0000256" key="12">
    <source>
        <dbReference type="PIRSR" id="PIRSR038994-3"/>
    </source>
</evidence>
<evidence type="ECO:0000256" key="10">
    <source>
        <dbReference type="PIRSR" id="PIRSR038994-1"/>
    </source>
</evidence>
<dbReference type="Pfam" id="PF01979">
    <property type="entry name" value="Amidohydro_1"/>
    <property type="match status" value="1"/>
</dbReference>
<feature type="active site" description="Proton donor/acceptor" evidence="10">
    <location>
        <position position="281"/>
    </location>
</feature>
<name>A0A1M5T3C7_9FIRM</name>
<evidence type="ECO:0000256" key="4">
    <source>
        <dbReference type="ARBA" id="ARBA00022723"/>
    </source>
</evidence>
<evidence type="ECO:0000256" key="3">
    <source>
        <dbReference type="ARBA" id="ARBA00018029"/>
    </source>
</evidence>
<protein>
    <recommendedName>
        <fullName evidence="3">N-acetylglucosamine-6-phosphate deacetylase</fullName>
        <ecNumber evidence="2">3.5.1.25</ecNumber>
    </recommendedName>
</protein>
<dbReference type="Gene3D" id="2.30.40.10">
    <property type="entry name" value="Urease, subunit C, domain 1"/>
    <property type="match status" value="1"/>
</dbReference>
<keyword evidence="6 9" id="KW-0119">Carbohydrate metabolism</keyword>
<feature type="binding site" evidence="11">
    <location>
        <begin position="314"/>
        <end position="316"/>
    </location>
    <ligand>
        <name>substrate</name>
    </ligand>
</feature>
<dbReference type="SUPFAM" id="SSF51338">
    <property type="entry name" value="Composite domain of metallo-dependent hydrolases"/>
    <property type="match status" value="1"/>
</dbReference>
<comment type="pathway">
    <text evidence="8">Amino-sugar metabolism; N-acetylneuraminate degradation; D-fructose 6-phosphate from N-acetylneuraminate: step 4/5.</text>
</comment>
<dbReference type="AlphaFoldDB" id="A0A1M5T3C7"/>
<dbReference type="PANTHER" id="PTHR11113">
    <property type="entry name" value="N-ACETYLGLUCOSAMINE-6-PHOSPHATE DEACETYLASE"/>
    <property type="match status" value="1"/>
</dbReference>
<evidence type="ECO:0000259" key="13">
    <source>
        <dbReference type="Pfam" id="PF01979"/>
    </source>
</evidence>
<feature type="binding site" evidence="12">
    <location>
        <position position="136"/>
    </location>
    <ligand>
        <name>Zn(2+)</name>
        <dbReference type="ChEBI" id="CHEBI:29105"/>
    </ligand>
</feature>
<feature type="binding site" evidence="11">
    <location>
        <position position="147"/>
    </location>
    <ligand>
        <name>substrate</name>
    </ligand>
</feature>
<dbReference type="InterPro" id="IPR006680">
    <property type="entry name" value="Amidohydro-rel"/>
</dbReference>
<feature type="binding site" evidence="12">
    <location>
        <position position="223"/>
    </location>
    <ligand>
        <name>Zn(2+)</name>
        <dbReference type="ChEBI" id="CHEBI:29105"/>
    </ligand>
</feature>
<dbReference type="GO" id="GO:0006046">
    <property type="term" value="P:N-acetylglucosamine catabolic process"/>
    <property type="evidence" value="ECO:0007669"/>
    <property type="project" value="TreeGrafter"/>
</dbReference>
<feature type="binding site" evidence="12">
    <location>
        <position position="202"/>
    </location>
    <ligand>
        <name>Zn(2+)</name>
        <dbReference type="ChEBI" id="CHEBI:29105"/>
    </ligand>
</feature>
<keyword evidence="15" id="KW-1185">Reference proteome</keyword>
<dbReference type="GO" id="GO:0008448">
    <property type="term" value="F:N-acetylglucosamine-6-phosphate deacetylase activity"/>
    <property type="evidence" value="ECO:0007669"/>
    <property type="project" value="UniProtKB-EC"/>
</dbReference>
<proteinExistence type="inferred from homology"/>
<dbReference type="CDD" id="cd00854">
    <property type="entry name" value="NagA"/>
    <property type="match status" value="1"/>
</dbReference>
<evidence type="ECO:0000256" key="8">
    <source>
        <dbReference type="ARBA" id="ARBA00060590"/>
    </source>
</evidence>
<dbReference type="PIRSF" id="PIRSF038994">
    <property type="entry name" value="NagA"/>
    <property type="match status" value="1"/>
</dbReference>
<evidence type="ECO:0000256" key="6">
    <source>
        <dbReference type="ARBA" id="ARBA00023277"/>
    </source>
</evidence>
<gene>
    <name evidence="14" type="ORF">SAMN02745180_00360</name>
</gene>
<evidence type="ECO:0000256" key="2">
    <source>
        <dbReference type="ARBA" id="ARBA00011899"/>
    </source>
</evidence>